<dbReference type="PANTHER" id="PTHR36175">
    <property type="entry name" value="CYANOPHYCINASE"/>
    <property type="match status" value="1"/>
</dbReference>
<evidence type="ECO:0000256" key="6">
    <source>
        <dbReference type="ARBA" id="ARBA00022670"/>
    </source>
</evidence>
<protein>
    <recommendedName>
        <fullName evidence="5">Cyanophycinase</fullName>
        <ecNumber evidence="4">3.4.15.6</ecNumber>
    </recommendedName>
</protein>
<evidence type="ECO:0000256" key="4">
    <source>
        <dbReference type="ARBA" id="ARBA00013115"/>
    </source>
</evidence>
<feature type="active site" description="Charge relay system" evidence="9">
    <location>
        <position position="210"/>
    </location>
</feature>
<dbReference type="EMBL" id="JRWG01000002">
    <property type="protein sequence ID" value="KXO00793.1"/>
    <property type="molecule type" value="Genomic_DNA"/>
</dbReference>
<evidence type="ECO:0000256" key="1">
    <source>
        <dbReference type="ARBA" id="ARBA00001092"/>
    </source>
</evidence>
<feature type="active site" description="Charge relay system" evidence="9">
    <location>
        <position position="141"/>
    </location>
</feature>
<evidence type="ECO:0000313" key="10">
    <source>
        <dbReference type="EMBL" id="KXO00793.1"/>
    </source>
</evidence>
<keyword evidence="7" id="KW-0378">Hydrolase</keyword>
<dbReference type="OrthoDB" id="9799980at2"/>
<evidence type="ECO:0000256" key="9">
    <source>
        <dbReference type="PIRSR" id="PIRSR032067-1"/>
    </source>
</evidence>
<comment type="similarity">
    <text evidence="3">Belongs to the peptidase S51 family.</text>
</comment>
<organism evidence="10 11">
    <name type="scientific">Aequorivita aquimaris</name>
    <dbReference type="NCBI Taxonomy" id="1548749"/>
    <lineage>
        <taxon>Bacteria</taxon>
        <taxon>Pseudomonadati</taxon>
        <taxon>Bacteroidota</taxon>
        <taxon>Flavobacteriia</taxon>
        <taxon>Flavobacteriales</taxon>
        <taxon>Flavobacteriaceae</taxon>
        <taxon>Aequorivita</taxon>
    </lineage>
</organism>
<feature type="active site" description="Charge relay system" evidence="9">
    <location>
        <position position="183"/>
    </location>
</feature>
<dbReference type="GO" id="GO:0008236">
    <property type="term" value="F:serine-type peptidase activity"/>
    <property type="evidence" value="ECO:0007669"/>
    <property type="project" value="UniProtKB-KW"/>
</dbReference>
<dbReference type="InterPro" id="IPR005320">
    <property type="entry name" value="Peptidase_S51"/>
</dbReference>
<dbReference type="GO" id="GO:0006508">
    <property type="term" value="P:proteolysis"/>
    <property type="evidence" value="ECO:0007669"/>
    <property type="project" value="UniProtKB-KW"/>
</dbReference>
<dbReference type="GO" id="GO:0008241">
    <property type="term" value="F:peptidyl-dipeptidase activity"/>
    <property type="evidence" value="ECO:0007669"/>
    <property type="project" value="UniProtKB-EC"/>
</dbReference>
<dbReference type="Proteomes" id="UP000070138">
    <property type="component" value="Unassembled WGS sequence"/>
</dbReference>
<evidence type="ECO:0000256" key="5">
    <source>
        <dbReference type="ARBA" id="ARBA00015719"/>
    </source>
</evidence>
<dbReference type="EC" id="3.4.15.6" evidence="4"/>
<dbReference type="PIRSF" id="PIRSF032067">
    <property type="entry name" value="Cyanophycinase"/>
    <property type="match status" value="1"/>
</dbReference>
<dbReference type="SUPFAM" id="SSF52317">
    <property type="entry name" value="Class I glutamine amidotransferase-like"/>
    <property type="match status" value="1"/>
</dbReference>
<keyword evidence="11" id="KW-1185">Reference proteome</keyword>
<evidence type="ECO:0000256" key="2">
    <source>
        <dbReference type="ARBA" id="ARBA00002039"/>
    </source>
</evidence>
<dbReference type="PANTHER" id="PTHR36175:SF1">
    <property type="entry name" value="CYANOPHYCINASE"/>
    <property type="match status" value="1"/>
</dbReference>
<name>A0A137RKT3_9FLAO</name>
<sequence length="290" mass="31891">MSVKGTLIPIGGNEDKGNGENERYTLEYIQRGILARVVRESGGIDAHIIVIPTASSIPVEVSENYLSAFQKLGCKNVKIMDIRSREEAENPEFLNLMKEANCVMFSGGDQSKIVKYIGGTTLNQIIKEKYENEEFVIAGTSAGAMCMSEEMITGGGVQEAFTKGAVNMGKGMGYIPNFIIDSHFIRRGRFGRLAEAVARFPMKIGIGLAEDTGMVIKNRNNCEVIGSGMVILFDPRRLIHNNRDVVPEGSPMSITNLKTHILANGDKLDIKEKRVHISPIHLEMTDVETL</sequence>
<dbReference type="PATRIC" id="fig|1548749.3.peg.692"/>
<evidence type="ECO:0000313" key="11">
    <source>
        <dbReference type="Proteomes" id="UP000070138"/>
    </source>
</evidence>
<comment type="catalytic activity">
    <reaction evidence="1">
        <text>[L-4-(L-arginin-2-N-yl)aspartate](n) + H2O = [L-4-(L-arginin-2-N-yl)aspartate](n-1) + L-4-(L-arginin-2-N-yl)aspartate</text>
        <dbReference type="Rhea" id="RHEA:12845"/>
        <dbReference type="Rhea" id="RHEA-COMP:13728"/>
        <dbReference type="Rhea" id="RHEA-COMP:13734"/>
        <dbReference type="ChEBI" id="CHEBI:15377"/>
        <dbReference type="ChEBI" id="CHEBI:137986"/>
        <dbReference type="ChEBI" id="CHEBI:137991"/>
        <dbReference type="EC" id="3.4.15.6"/>
    </reaction>
</comment>
<dbReference type="InterPro" id="IPR011811">
    <property type="entry name" value="Peptidase_S51_cyanophycinase"/>
</dbReference>
<reference evidence="10 11" key="2">
    <citation type="journal article" date="2016" name="Int. J. Syst. Evol. Microbiol.">
        <title>Vitellibacter aquimaris sp. nov., a marine bacterium isolated from seawater.</title>
        <authorList>
            <person name="Thevarajoo S."/>
            <person name="Selvaratnam C."/>
            <person name="Goh K.M."/>
            <person name="Hong K.W."/>
            <person name="Chan X.Y."/>
            <person name="Chan K.G."/>
            <person name="Chong C.S."/>
        </authorList>
    </citation>
    <scope>NUCLEOTIDE SEQUENCE [LARGE SCALE GENOMIC DNA]</scope>
    <source>
        <strain evidence="10 11">D-24</strain>
    </source>
</reference>
<dbReference type="Pfam" id="PF03575">
    <property type="entry name" value="Peptidase_S51"/>
    <property type="match status" value="1"/>
</dbReference>
<keyword evidence="8" id="KW-0720">Serine protease</keyword>
<gene>
    <name evidence="10" type="ORF">LS48_03260</name>
</gene>
<dbReference type="RefSeq" id="WP_045079316.1">
    <property type="nucleotide sequence ID" value="NZ_JRWG01000002.1"/>
</dbReference>
<dbReference type="Gene3D" id="3.40.50.880">
    <property type="match status" value="1"/>
</dbReference>
<comment type="caution">
    <text evidence="10">The sequence shown here is derived from an EMBL/GenBank/DDBJ whole genome shotgun (WGS) entry which is preliminary data.</text>
</comment>
<dbReference type="STRING" id="1548749.LS48_03260"/>
<evidence type="ECO:0000256" key="8">
    <source>
        <dbReference type="ARBA" id="ARBA00022825"/>
    </source>
</evidence>
<accession>A0A137RKT3</accession>
<evidence type="ECO:0000256" key="7">
    <source>
        <dbReference type="ARBA" id="ARBA00022801"/>
    </source>
</evidence>
<keyword evidence="6" id="KW-0645">Protease</keyword>
<comment type="function">
    <text evidence="2">Exopeptidase that catalyzes the hydrolytic cleavage of multi-L-arginyl-poly-L-aspartic acid (cyanophycin; a water-insoluble reserve polymer) into aspartate-arginine dipeptides.</text>
</comment>
<dbReference type="AlphaFoldDB" id="A0A137RKT3"/>
<evidence type="ECO:0000256" key="3">
    <source>
        <dbReference type="ARBA" id="ARBA00006534"/>
    </source>
</evidence>
<proteinExistence type="inferred from homology"/>
<dbReference type="CDD" id="cd03145">
    <property type="entry name" value="GAT1_cyanophycinase"/>
    <property type="match status" value="1"/>
</dbReference>
<reference evidence="11" key="1">
    <citation type="submission" date="2014-10" db="EMBL/GenBank/DDBJ databases">
        <title>Genome sequencing of Vitellibacter sp. D-24.</title>
        <authorList>
            <person name="Thevarajoo S."/>
            <person name="Selvaratnam C."/>
            <person name="Goh K.M."/>
            <person name="Chong C.S."/>
        </authorList>
    </citation>
    <scope>NUCLEOTIDE SEQUENCE [LARGE SCALE GENOMIC DNA]</scope>
    <source>
        <strain evidence="11">D-24</strain>
    </source>
</reference>
<dbReference type="InterPro" id="IPR029062">
    <property type="entry name" value="Class_I_gatase-like"/>
</dbReference>
<dbReference type="NCBIfam" id="TIGR02069">
    <property type="entry name" value="cyanophycinase"/>
    <property type="match status" value="1"/>
</dbReference>